<dbReference type="PANTHER" id="PTHR35446">
    <property type="entry name" value="SI:CH211-175M2.5"/>
    <property type="match status" value="1"/>
</dbReference>
<protein>
    <submittedName>
        <fullName evidence="2">Alkylhydroperoxidase domain protein</fullName>
    </submittedName>
</protein>
<dbReference type="NCBIfam" id="TIGR00778">
    <property type="entry name" value="ahpD_dom"/>
    <property type="match status" value="1"/>
</dbReference>
<dbReference type="NCBIfam" id="TIGR01926">
    <property type="entry name" value="peroxid_rel"/>
    <property type="match status" value="1"/>
</dbReference>
<proteinExistence type="predicted"/>
<evidence type="ECO:0000313" key="2">
    <source>
        <dbReference type="EMBL" id="UGS27139.1"/>
    </source>
</evidence>
<dbReference type="Gene3D" id="1.20.1290.10">
    <property type="entry name" value="AhpD-like"/>
    <property type="match status" value="1"/>
</dbReference>
<dbReference type="InterPro" id="IPR010195">
    <property type="entry name" value="Uncharacterised_peroxidase-rel"/>
</dbReference>
<dbReference type="Proteomes" id="UP001199642">
    <property type="component" value="Chromosome"/>
</dbReference>
<gene>
    <name evidence="2" type="ORF">K8F61_02695</name>
</gene>
<dbReference type="NCBIfam" id="TIGR04030">
    <property type="entry name" value="perox_Avi_7169"/>
    <property type="match status" value="1"/>
</dbReference>
<dbReference type="InterPro" id="IPR003779">
    <property type="entry name" value="CMD-like"/>
</dbReference>
<dbReference type="RefSeq" id="WP_067244159.1">
    <property type="nucleotide sequence ID" value="NZ_CP082781.1"/>
</dbReference>
<evidence type="ECO:0000313" key="3">
    <source>
        <dbReference type="Proteomes" id="UP001199642"/>
    </source>
</evidence>
<accession>A0ABY3RW85</accession>
<dbReference type="InterPro" id="IPR029032">
    <property type="entry name" value="AhpD-like"/>
</dbReference>
<feature type="domain" description="Carboxymuconolactone decarboxylase-like" evidence="1">
    <location>
        <begin position="72"/>
        <end position="154"/>
    </location>
</feature>
<dbReference type="InterPro" id="IPR023923">
    <property type="entry name" value="AhpD_Avi7169"/>
</dbReference>
<dbReference type="PANTHER" id="PTHR35446:SF2">
    <property type="entry name" value="CARBOXYMUCONOLACTONE DECARBOXYLASE-LIKE DOMAIN-CONTAINING PROTEIN"/>
    <property type="match status" value="1"/>
</dbReference>
<sequence>MTDTAAGAQDPGTLVTEYPELRRPHGFTQEGLGWVPWLAPVPEADLTDVQRDALIEPRRASMPYFRLLARDPGALKARTLTDLDIFYNTDGGIGRAERELAAAATSRRNGCVFCASVHAAAATRESDRGADVQRLLDEGVAADLGDERWNAVVAASVTLAGTPLDFGAPDLARLRDAGLDDADILDVIGGAAFFNWANRLMLSLGEPEVPARRNTPEKEETP</sequence>
<dbReference type="InterPro" id="IPR004675">
    <property type="entry name" value="AhpD_core"/>
</dbReference>
<keyword evidence="3" id="KW-1185">Reference proteome</keyword>
<evidence type="ECO:0000259" key="1">
    <source>
        <dbReference type="Pfam" id="PF02627"/>
    </source>
</evidence>
<name>A0ABY3RW85_9MICO</name>
<dbReference type="Pfam" id="PF02627">
    <property type="entry name" value="CMD"/>
    <property type="match status" value="1"/>
</dbReference>
<dbReference type="SUPFAM" id="SSF69118">
    <property type="entry name" value="AhpD-like"/>
    <property type="match status" value="1"/>
</dbReference>
<reference evidence="2 3" key="1">
    <citation type="submission" date="2023-01" db="EMBL/GenBank/DDBJ databases">
        <title>Characterization of estradiol degrading bacteria Microbacterium sp. MZT7 and reveal degrading genes through genome analysis.</title>
        <authorList>
            <person name="Hao P."/>
            <person name="Gao Y."/>
        </authorList>
    </citation>
    <scope>NUCLEOTIDE SEQUENCE [LARGE SCALE GENOMIC DNA]</scope>
    <source>
        <strain evidence="2 3">MZT7</strain>
    </source>
</reference>
<organism evidence="2 3">
    <name type="scientific">Microbacterium resistens</name>
    <dbReference type="NCBI Taxonomy" id="156977"/>
    <lineage>
        <taxon>Bacteria</taxon>
        <taxon>Bacillati</taxon>
        <taxon>Actinomycetota</taxon>
        <taxon>Actinomycetes</taxon>
        <taxon>Micrococcales</taxon>
        <taxon>Microbacteriaceae</taxon>
        <taxon>Microbacterium</taxon>
    </lineage>
</organism>
<dbReference type="EMBL" id="CP082781">
    <property type="protein sequence ID" value="UGS27139.1"/>
    <property type="molecule type" value="Genomic_DNA"/>
</dbReference>